<dbReference type="EMBL" id="GBRH01243217">
    <property type="protein sequence ID" value="JAD54678.1"/>
    <property type="molecule type" value="Transcribed_RNA"/>
</dbReference>
<proteinExistence type="predicted"/>
<dbReference type="AlphaFoldDB" id="A0A0A9AXU2"/>
<keyword evidence="1" id="KW-0472">Membrane</keyword>
<sequence length="74" mass="8345">MGKTISHPLQANGKCLATSTAVAPIIHVILTFSREKQKKRLLAYYDMFVCIYLAAFVALFKEIALTLSCFRKLH</sequence>
<reference evidence="2" key="1">
    <citation type="submission" date="2014-09" db="EMBL/GenBank/DDBJ databases">
        <authorList>
            <person name="Magalhaes I.L.F."/>
            <person name="Oliveira U."/>
            <person name="Santos F.R."/>
            <person name="Vidigal T.H.D.A."/>
            <person name="Brescovit A.D."/>
            <person name="Santos A.J."/>
        </authorList>
    </citation>
    <scope>NUCLEOTIDE SEQUENCE</scope>
    <source>
        <tissue evidence="2">Shoot tissue taken approximately 20 cm above the soil surface</tissue>
    </source>
</reference>
<reference evidence="2" key="2">
    <citation type="journal article" date="2015" name="Data Brief">
        <title>Shoot transcriptome of the giant reed, Arundo donax.</title>
        <authorList>
            <person name="Barrero R.A."/>
            <person name="Guerrero F.D."/>
            <person name="Moolhuijzen P."/>
            <person name="Goolsby J.A."/>
            <person name="Tidwell J."/>
            <person name="Bellgard S.E."/>
            <person name="Bellgard M.I."/>
        </authorList>
    </citation>
    <scope>NUCLEOTIDE SEQUENCE</scope>
    <source>
        <tissue evidence="2">Shoot tissue taken approximately 20 cm above the soil surface</tissue>
    </source>
</reference>
<evidence type="ECO:0000313" key="2">
    <source>
        <dbReference type="EMBL" id="JAD54678.1"/>
    </source>
</evidence>
<accession>A0A0A9AXU2</accession>
<name>A0A0A9AXU2_ARUDO</name>
<keyword evidence="1" id="KW-0812">Transmembrane</keyword>
<feature type="transmembrane region" description="Helical" evidence="1">
    <location>
        <begin position="41"/>
        <end position="60"/>
    </location>
</feature>
<organism evidence="2">
    <name type="scientific">Arundo donax</name>
    <name type="common">Giant reed</name>
    <name type="synonym">Donax arundinaceus</name>
    <dbReference type="NCBI Taxonomy" id="35708"/>
    <lineage>
        <taxon>Eukaryota</taxon>
        <taxon>Viridiplantae</taxon>
        <taxon>Streptophyta</taxon>
        <taxon>Embryophyta</taxon>
        <taxon>Tracheophyta</taxon>
        <taxon>Spermatophyta</taxon>
        <taxon>Magnoliopsida</taxon>
        <taxon>Liliopsida</taxon>
        <taxon>Poales</taxon>
        <taxon>Poaceae</taxon>
        <taxon>PACMAD clade</taxon>
        <taxon>Arundinoideae</taxon>
        <taxon>Arundineae</taxon>
        <taxon>Arundo</taxon>
    </lineage>
</organism>
<keyword evidence="1" id="KW-1133">Transmembrane helix</keyword>
<protein>
    <submittedName>
        <fullName evidence="2">Uncharacterized protein</fullName>
    </submittedName>
</protein>
<evidence type="ECO:0000256" key="1">
    <source>
        <dbReference type="SAM" id="Phobius"/>
    </source>
</evidence>